<evidence type="ECO:0000256" key="2">
    <source>
        <dbReference type="ARBA" id="ARBA00001946"/>
    </source>
</evidence>
<gene>
    <name evidence="13" type="ORF">ACJRO7_032464</name>
</gene>
<dbReference type="GO" id="GO:0004722">
    <property type="term" value="F:protein serine/threonine phosphatase activity"/>
    <property type="evidence" value="ECO:0007669"/>
    <property type="project" value="UniProtKB-EC"/>
</dbReference>
<keyword evidence="6" id="KW-0378">Hydrolase</keyword>
<comment type="cofactor">
    <cofactor evidence="2">
        <name>Mg(2+)</name>
        <dbReference type="ChEBI" id="CHEBI:18420"/>
    </cofactor>
</comment>
<keyword evidence="7" id="KW-0460">Magnesium</keyword>
<keyword evidence="9" id="KW-0464">Manganese</keyword>
<dbReference type="Gene3D" id="3.60.40.10">
    <property type="entry name" value="PPM-type phosphatase domain"/>
    <property type="match status" value="1"/>
</dbReference>
<accession>A0ABD3JW70</accession>
<evidence type="ECO:0000256" key="3">
    <source>
        <dbReference type="ARBA" id="ARBA00006702"/>
    </source>
</evidence>
<comment type="catalytic activity">
    <reaction evidence="11">
        <text>O-phospho-L-threonyl-[protein] + H2O = L-threonyl-[protein] + phosphate</text>
        <dbReference type="Rhea" id="RHEA:47004"/>
        <dbReference type="Rhea" id="RHEA-COMP:11060"/>
        <dbReference type="Rhea" id="RHEA-COMP:11605"/>
        <dbReference type="ChEBI" id="CHEBI:15377"/>
        <dbReference type="ChEBI" id="CHEBI:30013"/>
        <dbReference type="ChEBI" id="CHEBI:43474"/>
        <dbReference type="ChEBI" id="CHEBI:61977"/>
        <dbReference type="EC" id="3.1.3.16"/>
    </reaction>
</comment>
<sequence length="393" mass="43878">MDAKKVMRSVFSFCSRAMVLLPTFLDGLAKTISSRKGKSCPCDVGREAANTLAKEARRNESILSSTAAVKISKSSRLASACSKRGRKGVNQDCFILWEEFGCQEDMTFCGVFDGHGPWGHAVAKRVRELLPSFLLCKWQEALGVGSSQDWNFEMEFDANLQHFDIWKQSFLKTYAAVDQELKLHRSIDTFCSGTTASTIVKQGENLLIANIGDSRAVLATTSDDGSLVPLQLTIDFKPNLPQEAERIKQSKGRVFCSHDEPGLYRVWMPNDETLGLAVSRAFGDYCLKDFGLISVPYVTQRKITSRDQFVILATDGVWDVISNHEAIQIVSSAPDRENSAKLLVECAARAWKLKRRGFARDDISALCLFLHTTETNRFDPPLKALTKSTWRQN</sequence>
<comment type="caution">
    <text evidence="13">The sequence shown here is derived from an EMBL/GenBank/DDBJ whole genome shotgun (WGS) entry which is preliminary data.</text>
</comment>
<dbReference type="SMART" id="SM00332">
    <property type="entry name" value="PP2Cc"/>
    <property type="match status" value="1"/>
</dbReference>
<evidence type="ECO:0000256" key="4">
    <source>
        <dbReference type="ARBA" id="ARBA00013081"/>
    </source>
</evidence>
<dbReference type="InterPro" id="IPR015655">
    <property type="entry name" value="PP2C"/>
</dbReference>
<keyword evidence="5" id="KW-0479">Metal-binding</keyword>
<organism evidence="13 14">
    <name type="scientific">Eucalyptus globulus</name>
    <name type="common">Tasmanian blue gum</name>
    <dbReference type="NCBI Taxonomy" id="34317"/>
    <lineage>
        <taxon>Eukaryota</taxon>
        <taxon>Viridiplantae</taxon>
        <taxon>Streptophyta</taxon>
        <taxon>Embryophyta</taxon>
        <taxon>Tracheophyta</taxon>
        <taxon>Spermatophyta</taxon>
        <taxon>Magnoliopsida</taxon>
        <taxon>eudicotyledons</taxon>
        <taxon>Gunneridae</taxon>
        <taxon>Pentapetalae</taxon>
        <taxon>rosids</taxon>
        <taxon>malvids</taxon>
        <taxon>Myrtales</taxon>
        <taxon>Myrtaceae</taxon>
        <taxon>Myrtoideae</taxon>
        <taxon>Eucalypteae</taxon>
        <taxon>Eucalyptus</taxon>
    </lineage>
</organism>
<feature type="domain" description="PPM-type phosphatase" evidence="12">
    <location>
        <begin position="63"/>
        <end position="368"/>
    </location>
</feature>
<dbReference type="EMBL" id="JBJKBG010000008">
    <property type="protein sequence ID" value="KAL3727725.1"/>
    <property type="molecule type" value="Genomic_DNA"/>
</dbReference>
<evidence type="ECO:0000313" key="14">
    <source>
        <dbReference type="Proteomes" id="UP001634007"/>
    </source>
</evidence>
<dbReference type="CDD" id="cd00143">
    <property type="entry name" value="PP2Cc"/>
    <property type="match status" value="1"/>
</dbReference>
<dbReference type="Proteomes" id="UP001634007">
    <property type="component" value="Unassembled WGS sequence"/>
</dbReference>
<comment type="cofactor">
    <cofactor evidence="1">
        <name>Mn(2+)</name>
        <dbReference type="ChEBI" id="CHEBI:29035"/>
    </cofactor>
</comment>
<evidence type="ECO:0000256" key="6">
    <source>
        <dbReference type="ARBA" id="ARBA00022801"/>
    </source>
</evidence>
<protein>
    <recommendedName>
        <fullName evidence="4">protein-serine/threonine phosphatase</fullName>
        <ecNumber evidence="4">3.1.3.16</ecNumber>
    </recommendedName>
</protein>
<dbReference type="GO" id="GO:0046872">
    <property type="term" value="F:metal ion binding"/>
    <property type="evidence" value="ECO:0007669"/>
    <property type="project" value="UniProtKB-KW"/>
</dbReference>
<evidence type="ECO:0000256" key="7">
    <source>
        <dbReference type="ARBA" id="ARBA00022842"/>
    </source>
</evidence>
<evidence type="ECO:0000256" key="10">
    <source>
        <dbReference type="ARBA" id="ARBA00047761"/>
    </source>
</evidence>
<reference evidence="13 14" key="1">
    <citation type="submission" date="2024-11" db="EMBL/GenBank/DDBJ databases">
        <title>Chromosome-level genome assembly of Eucalyptus globulus Labill. provides insights into its genome evolution.</title>
        <authorList>
            <person name="Li X."/>
        </authorList>
    </citation>
    <scope>NUCLEOTIDE SEQUENCE [LARGE SCALE GENOMIC DNA]</scope>
    <source>
        <strain evidence="13">CL2024</strain>
        <tissue evidence="13">Fresh tender leaves</tissue>
    </source>
</reference>
<dbReference type="FunFam" id="3.60.40.10:FF:000038">
    <property type="entry name" value="Probable protein phosphatase 2C 34"/>
    <property type="match status" value="1"/>
</dbReference>
<dbReference type="GO" id="GO:0009414">
    <property type="term" value="P:response to water deprivation"/>
    <property type="evidence" value="ECO:0007669"/>
    <property type="project" value="UniProtKB-ARBA"/>
</dbReference>
<evidence type="ECO:0000256" key="5">
    <source>
        <dbReference type="ARBA" id="ARBA00022723"/>
    </source>
</evidence>
<dbReference type="PANTHER" id="PTHR47992">
    <property type="entry name" value="PROTEIN PHOSPHATASE"/>
    <property type="match status" value="1"/>
</dbReference>
<evidence type="ECO:0000313" key="13">
    <source>
        <dbReference type="EMBL" id="KAL3727725.1"/>
    </source>
</evidence>
<dbReference type="AlphaFoldDB" id="A0ABD3JW70"/>
<evidence type="ECO:0000259" key="12">
    <source>
        <dbReference type="SMART" id="SM00332"/>
    </source>
</evidence>
<dbReference type="EC" id="3.1.3.16" evidence="4"/>
<keyword evidence="14" id="KW-1185">Reference proteome</keyword>
<dbReference type="InterPro" id="IPR036457">
    <property type="entry name" value="PPM-type-like_dom_sf"/>
</dbReference>
<evidence type="ECO:0000256" key="8">
    <source>
        <dbReference type="ARBA" id="ARBA00022912"/>
    </source>
</evidence>
<proteinExistence type="inferred from homology"/>
<comment type="similarity">
    <text evidence="3">Belongs to the PP2C family.</text>
</comment>
<evidence type="ECO:0000256" key="9">
    <source>
        <dbReference type="ARBA" id="ARBA00023211"/>
    </source>
</evidence>
<keyword evidence="8" id="KW-0904">Protein phosphatase</keyword>
<name>A0ABD3JW70_EUCGL</name>
<comment type="catalytic activity">
    <reaction evidence="10">
        <text>O-phospho-L-seryl-[protein] + H2O = L-seryl-[protein] + phosphate</text>
        <dbReference type="Rhea" id="RHEA:20629"/>
        <dbReference type="Rhea" id="RHEA-COMP:9863"/>
        <dbReference type="Rhea" id="RHEA-COMP:11604"/>
        <dbReference type="ChEBI" id="CHEBI:15377"/>
        <dbReference type="ChEBI" id="CHEBI:29999"/>
        <dbReference type="ChEBI" id="CHEBI:43474"/>
        <dbReference type="ChEBI" id="CHEBI:83421"/>
        <dbReference type="EC" id="3.1.3.16"/>
    </reaction>
</comment>
<evidence type="ECO:0000256" key="11">
    <source>
        <dbReference type="ARBA" id="ARBA00048336"/>
    </source>
</evidence>
<dbReference type="InterPro" id="IPR001932">
    <property type="entry name" value="PPM-type_phosphatase-like_dom"/>
</dbReference>
<dbReference type="Pfam" id="PF00481">
    <property type="entry name" value="PP2C"/>
    <property type="match status" value="1"/>
</dbReference>
<evidence type="ECO:0000256" key="1">
    <source>
        <dbReference type="ARBA" id="ARBA00001936"/>
    </source>
</evidence>
<dbReference type="GO" id="GO:0045926">
    <property type="term" value="P:negative regulation of growth"/>
    <property type="evidence" value="ECO:0007669"/>
    <property type="project" value="UniProtKB-ARBA"/>
</dbReference>
<dbReference type="SUPFAM" id="SSF81606">
    <property type="entry name" value="PP2C-like"/>
    <property type="match status" value="1"/>
</dbReference>